<feature type="transmembrane region" description="Helical" evidence="1">
    <location>
        <begin position="368"/>
        <end position="391"/>
    </location>
</feature>
<evidence type="ECO:0000256" key="1">
    <source>
        <dbReference type="SAM" id="Phobius"/>
    </source>
</evidence>
<evidence type="ECO:0000313" key="5">
    <source>
        <dbReference type="Proteomes" id="UP000317593"/>
    </source>
</evidence>
<evidence type="ECO:0000313" key="4">
    <source>
        <dbReference type="EMBL" id="SMO62975.1"/>
    </source>
</evidence>
<dbReference type="EMBL" id="FXTH01000007">
    <property type="protein sequence ID" value="SMO62975.1"/>
    <property type="molecule type" value="Genomic_DNA"/>
</dbReference>
<feature type="transmembrane region" description="Helical" evidence="1">
    <location>
        <begin position="6"/>
        <end position="28"/>
    </location>
</feature>
<organism evidence="4 5">
    <name type="scientific">Fodinibius sediminis</name>
    <dbReference type="NCBI Taxonomy" id="1214077"/>
    <lineage>
        <taxon>Bacteria</taxon>
        <taxon>Pseudomonadati</taxon>
        <taxon>Balneolota</taxon>
        <taxon>Balneolia</taxon>
        <taxon>Balneolales</taxon>
        <taxon>Balneolaceae</taxon>
        <taxon>Fodinibius</taxon>
    </lineage>
</organism>
<dbReference type="PANTHER" id="PTHR39084">
    <property type="entry name" value="MEMBRANE PROTEIN-RELATED"/>
    <property type="match status" value="1"/>
</dbReference>
<keyword evidence="1" id="KW-1133">Transmembrane helix</keyword>
<proteinExistence type="predicted"/>
<dbReference type="PANTHER" id="PTHR39084:SF1">
    <property type="entry name" value="DUF4010 DOMAIN-CONTAINING PROTEIN"/>
    <property type="match status" value="1"/>
</dbReference>
<feature type="transmembrane region" description="Helical" evidence="1">
    <location>
        <begin position="147"/>
        <end position="164"/>
    </location>
</feature>
<feature type="transmembrane region" description="Helical" evidence="1">
    <location>
        <begin position="40"/>
        <end position="58"/>
    </location>
</feature>
<dbReference type="Pfam" id="PF13194">
    <property type="entry name" value="DUF4010"/>
    <property type="match status" value="1"/>
</dbReference>
<feature type="transmembrane region" description="Helical" evidence="1">
    <location>
        <begin position="205"/>
        <end position="226"/>
    </location>
</feature>
<evidence type="ECO:0000259" key="2">
    <source>
        <dbReference type="Pfam" id="PF02308"/>
    </source>
</evidence>
<keyword evidence="1" id="KW-0472">Membrane</keyword>
<feature type="transmembrane region" description="Helical" evidence="1">
    <location>
        <begin position="179"/>
        <end position="198"/>
    </location>
</feature>
<dbReference type="OrthoDB" id="9813718at2"/>
<feature type="transmembrane region" description="Helical" evidence="1">
    <location>
        <begin position="337"/>
        <end position="356"/>
    </location>
</feature>
<gene>
    <name evidence="4" type="ORF">SAMN06265218_107126</name>
</gene>
<dbReference type="InterPro" id="IPR025105">
    <property type="entry name" value="DUF4010"/>
</dbReference>
<name>A0A521CU81_9BACT</name>
<feature type="transmembrane region" description="Helical" evidence="1">
    <location>
        <begin position="116"/>
        <end position="135"/>
    </location>
</feature>
<dbReference type="RefSeq" id="WP_142714372.1">
    <property type="nucleotide sequence ID" value="NZ_FXTH01000007.1"/>
</dbReference>
<dbReference type="Proteomes" id="UP000317593">
    <property type="component" value="Unassembled WGS sequence"/>
</dbReference>
<dbReference type="Pfam" id="PF02308">
    <property type="entry name" value="MgtC"/>
    <property type="match status" value="1"/>
</dbReference>
<feature type="transmembrane region" description="Helical" evidence="1">
    <location>
        <begin position="398"/>
        <end position="418"/>
    </location>
</feature>
<protein>
    <submittedName>
        <fullName evidence="4">Uncharacterized membrane protein, DUF4010 family</fullName>
    </submittedName>
</protein>
<feature type="domain" description="MgtC/SapB/SrpB/YhiD N-terminal" evidence="2">
    <location>
        <begin position="12"/>
        <end position="137"/>
    </location>
</feature>
<feature type="transmembrane region" description="Helical" evidence="1">
    <location>
        <begin position="64"/>
        <end position="85"/>
    </location>
</feature>
<feature type="domain" description="DUF4010" evidence="3">
    <location>
        <begin position="185"/>
        <end position="390"/>
    </location>
</feature>
<feature type="transmembrane region" description="Helical" evidence="1">
    <location>
        <begin position="308"/>
        <end position="325"/>
    </location>
</feature>
<keyword evidence="5" id="KW-1185">Reference proteome</keyword>
<feature type="transmembrane region" description="Helical" evidence="1">
    <location>
        <begin position="238"/>
        <end position="256"/>
    </location>
</feature>
<feature type="transmembrane region" description="Helical" evidence="1">
    <location>
        <begin position="268"/>
        <end position="288"/>
    </location>
</feature>
<evidence type="ECO:0000259" key="3">
    <source>
        <dbReference type="Pfam" id="PF13194"/>
    </source>
</evidence>
<dbReference type="AlphaFoldDB" id="A0A521CU81"/>
<accession>A0A521CU81</accession>
<sequence>MENQEYEVIIQLLAALAVGLLIGIERGWSGRYKDEGDRVAGLRTFSLIGLLGGIWAQLSAITGSWMLGVAFIAVVALIIASHIVGSRETEDVGITTEFAMMLTFSLGVWAALGYYIYSFAATAMVVALLGIKPILHQWVGNIKTEEIYSGIKLLIISLVLLPLLPNQGYGPWHAFNPYWIWWMVVLISGLSFAGYFAIKYAGNRLGTFLTAIIGGLASSTAVTLSMAQFATKHKHQTLFMGGVVIAASIMFIRVLIEVSVVNAGLLNRLWLPLTVMFTSLLLGSSWLWFSHQEADPGPKIELKNPFNLSTALKFGALLGVVMFLSAASNAWFGHEGVYALSIVSGLVDVDAITLSLSRLTLNNLGEEVAIMGIILASAVNTIVKGILFAVVVGMKQSFRLFAVLFFSVAPGLFIAFLMN</sequence>
<reference evidence="4 5" key="1">
    <citation type="submission" date="2017-05" db="EMBL/GenBank/DDBJ databases">
        <authorList>
            <person name="Varghese N."/>
            <person name="Submissions S."/>
        </authorList>
    </citation>
    <scope>NUCLEOTIDE SEQUENCE [LARGE SCALE GENOMIC DNA]</scope>
    <source>
        <strain evidence="4 5">DSM 21194</strain>
    </source>
</reference>
<keyword evidence="1" id="KW-0812">Transmembrane</keyword>
<dbReference type="InterPro" id="IPR049177">
    <property type="entry name" value="MgtC_SapB_SrpB_YhiD_N"/>
</dbReference>